<feature type="binding site" evidence="6">
    <location>
        <position position="420"/>
    </location>
    <ligand>
        <name>Na(+)</name>
        <dbReference type="ChEBI" id="CHEBI:29101"/>
        <label>1</label>
    </ligand>
</feature>
<dbReference type="PANTHER" id="PTHR11616:SF241">
    <property type="entry name" value="SODIUM- AND CHLORIDE-DEPENDENT GLYCINE TRANSPORTER 2"/>
    <property type="match status" value="1"/>
</dbReference>
<feature type="transmembrane region" description="Helical" evidence="9">
    <location>
        <begin position="226"/>
        <end position="247"/>
    </location>
</feature>
<evidence type="ECO:0000256" key="1">
    <source>
        <dbReference type="ARBA" id="ARBA00004141"/>
    </source>
</evidence>
<keyword evidence="7" id="KW-1015">Disulfide bond</keyword>
<keyword evidence="6" id="KW-0915">Sodium</keyword>
<dbReference type="SUPFAM" id="SSF161070">
    <property type="entry name" value="SNF-like"/>
    <property type="match status" value="1"/>
</dbReference>
<dbReference type="GO" id="GO:0005283">
    <property type="term" value="F:amino acid:sodium symporter activity"/>
    <property type="evidence" value="ECO:0007669"/>
    <property type="project" value="TreeGrafter"/>
</dbReference>
<dbReference type="InterPro" id="IPR000175">
    <property type="entry name" value="Na/ntran_symport"/>
</dbReference>
<keyword evidence="5 9" id="KW-0472">Membrane</keyword>
<evidence type="ECO:0000256" key="9">
    <source>
        <dbReference type="SAM" id="Phobius"/>
    </source>
</evidence>
<dbReference type="PROSITE" id="PS50267">
    <property type="entry name" value="NA_NEUROTRAN_SYMP_3"/>
    <property type="match status" value="1"/>
</dbReference>
<keyword evidence="3 8" id="KW-0812">Transmembrane</keyword>
<feature type="transmembrane region" description="Helical" evidence="9">
    <location>
        <begin position="309"/>
        <end position="330"/>
    </location>
</feature>
<evidence type="ECO:0000256" key="6">
    <source>
        <dbReference type="PIRSR" id="PIRSR600175-1"/>
    </source>
</evidence>
<accession>A0A6F9DT53</accession>
<evidence type="ECO:0000313" key="10">
    <source>
        <dbReference type="EMBL" id="CAB3266319.1"/>
    </source>
</evidence>
<comment type="similarity">
    <text evidence="8">Belongs to the sodium:neurotransmitter symporter (SNF) (TC 2.A.22) family.</text>
</comment>
<dbReference type="GO" id="GO:0046872">
    <property type="term" value="F:metal ion binding"/>
    <property type="evidence" value="ECO:0007669"/>
    <property type="project" value="UniProtKB-KW"/>
</dbReference>
<dbReference type="GO" id="GO:0005886">
    <property type="term" value="C:plasma membrane"/>
    <property type="evidence" value="ECO:0007669"/>
    <property type="project" value="TreeGrafter"/>
</dbReference>
<feature type="transmembrane region" description="Helical" evidence="9">
    <location>
        <begin position="259"/>
        <end position="279"/>
    </location>
</feature>
<evidence type="ECO:0000256" key="4">
    <source>
        <dbReference type="ARBA" id="ARBA00022989"/>
    </source>
</evidence>
<evidence type="ECO:0000256" key="5">
    <source>
        <dbReference type="ARBA" id="ARBA00023136"/>
    </source>
</evidence>
<feature type="transmembrane region" description="Helical" evidence="9">
    <location>
        <begin position="94"/>
        <end position="121"/>
    </location>
</feature>
<feature type="disulfide bond" evidence="7">
    <location>
        <begin position="133"/>
        <end position="142"/>
    </location>
</feature>
<feature type="transmembrane region" description="Helical" evidence="9">
    <location>
        <begin position="569"/>
        <end position="593"/>
    </location>
</feature>
<evidence type="ECO:0000256" key="8">
    <source>
        <dbReference type="RuleBase" id="RU003732"/>
    </source>
</evidence>
<sequence>MSSSYGDSNERERSTWPNKLEYQLSLFSYVLGLCTFWRFPYLAYENGGAPFVYIFLLLYTLVGIPLIFLEMAWGQYSNLAPLQAFKIIPAMQGIGVCMLVLSCGVVIYFGVASYYILLYLVSSFGNPLPWTTCGNSWNTPLCQTYLGAKCYESDSSDITFNDSLKIYGISHNESFEQVELCNYTSNGSQTSPSIEYWTKNLVKRDDVCQRFSNLAETFFGTETTDIIVLPVFILACSIALRFIVATISLAKHVRFTGKVAYLLSTIPFAVIIVLLVRSVTLTGSVKGLLYLFVPDNLAAFVAPKVWKDALSQVILTSLLSWGGLLTWSSYNRFYNKYHVDAAVIIPLIPVLSILSAVSMFAVVGHLSLVSDVEPHLAMRESIGPIAPLVAYTEALSHMWGSTLPWGIVFFATMFLSSISSILPAFECILSCLSDSVTTFRSLLLRNIAVILLLLTSFAAYYGVPCVLAGIGLQIIEFFDTFSLLFCSVLLIIAELLMLSYSFGFSLLGTNTKAMTGNSCLKSHFWSVMWGGISPIIVLAVLIYSIVGILQNGVISLSPILPPNLQSQWSTISGAVLVGFVFLVLVLIAVIRIFQSSGSCAEKLRNAFTPHLSRLSGNGTGDVSHTNGEIFMSDYTGHRERGIEVLIDEDIVTSV</sequence>
<dbReference type="AlphaFoldDB" id="A0A6F9DT53"/>
<dbReference type="GO" id="GO:0089718">
    <property type="term" value="P:amino acid import across plasma membrane"/>
    <property type="evidence" value="ECO:0007669"/>
    <property type="project" value="TreeGrafter"/>
</dbReference>
<evidence type="ECO:0000256" key="7">
    <source>
        <dbReference type="PIRSR" id="PIRSR600175-2"/>
    </source>
</evidence>
<dbReference type="Pfam" id="PF00209">
    <property type="entry name" value="SNF"/>
    <property type="match status" value="1"/>
</dbReference>
<dbReference type="PRINTS" id="PR00176">
    <property type="entry name" value="NANEUSMPORT"/>
</dbReference>
<keyword evidence="6" id="KW-0479">Metal-binding</keyword>
<dbReference type="EMBL" id="LR790457">
    <property type="protein sequence ID" value="CAB3266319.1"/>
    <property type="molecule type" value="mRNA"/>
</dbReference>
<feature type="transmembrane region" description="Helical" evidence="9">
    <location>
        <begin position="405"/>
        <end position="425"/>
    </location>
</feature>
<proteinExistence type="evidence at transcript level"/>
<comment type="subcellular location">
    <subcellularLocation>
        <location evidence="1">Membrane</location>
        <topology evidence="1">Multi-pass membrane protein</topology>
    </subcellularLocation>
</comment>
<gene>
    <name evidence="10" type="primary">Slc6a5-001</name>
</gene>
<dbReference type="InterPro" id="IPR037272">
    <property type="entry name" value="SNS_sf"/>
</dbReference>
<keyword evidence="4 9" id="KW-1133">Transmembrane helix</keyword>
<feature type="transmembrane region" description="Helical" evidence="9">
    <location>
        <begin position="342"/>
        <end position="368"/>
    </location>
</feature>
<protein>
    <recommendedName>
        <fullName evidence="8">Transporter</fullName>
    </recommendedName>
</protein>
<organism evidence="10">
    <name type="scientific">Phallusia mammillata</name>
    <dbReference type="NCBI Taxonomy" id="59560"/>
    <lineage>
        <taxon>Eukaryota</taxon>
        <taxon>Metazoa</taxon>
        <taxon>Chordata</taxon>
        <taxon>Tunicata</taxon>
        <taxon>Ascidiacea</taxon>
        <taxon>Phlebobranchia</taxon>
        <taxon>Ascidiidae</taxon>
        <taxon>Phallusia</taxon>
    </lineage>
</organism>
<reference evidence="10" key="1">
    <citation type="submission" date="2020-04" db="EMBL/GenBank/DDBJ databases">
        <authorList>
            <person name="Neveu A P."/>
        </authorList>
    </citation>
    <scope>NUCLEOTIDE SEQUENCE</scope>
    <source>
        <tissue evidence="10">Whole embryo</tissue>
    </source>
</reference>
<feature type="transmembrane region" description="Helical" evidence="9">
    <location>
        <begin position="481"/>
        <end position="507"/>
    </location>
</feature>
<keyword evidence="2 8" id="KW-0813">Transport</keyword>
<keyword evidence="8" id="KW-0769">Symport</keyword>
<evidence type="ECO:0000256" key="3">
    <source>
        <dbReference type="ARBA" id="ARBA00022692"/>
    </source>
</evidence>
<feature type="transmembrane region" description="Helical" evidence="9">
    <location>
        <begin position="446"/>
        <end position="475"/>
    </location>
</feature>
<feature type="transmembrane region" description="Helical" evidence="9">
    <location>
        <begin position="51"/>
        <end position="73"/>
    </location>
</feature>
<evidence type="ECO:0000256" key="2">
    <source>
        <dbReference type="ARBA" id="ARBA00022448"/>
    </source>
</evidence>
<dbReference type="PANTHER" id="PTHR11616">
    <property type="entry name" value="SODIUM/CHLORIDE DEPENDENT TRANSPORTER"/>
    <property type="match status" value="1"/>
</dbReference>
<feature type="transmembrane region" description="Helical" evidence="9">
    <location>
        <begin position="20"/>
        <end position="39"/>
    </location>
</feature>
<feature type="transmembrane region" description="Helical" evidence="9">
    <location>
        <begin position="527"/>
        <end position="549"/>
    </location>
</feature>
<name>A0A6F9DT53_9ASCI</name>
<dbReference type="PROSITE" id="PS00610">
    <property type="entry name" value="NA_NEUROTRAN_SYMP_1"/>
    <property type="match status" value="1"/>
</dbReference>